<evidence type="ECO:0000313" key="3">
    <source>
        <dbReference type="Proteomes" id="UP000660729"/>
    </source>
</evidence>
<dbReference type="AlphaFoldDB" id="A0A8H6VE71"/>
<feature type="region of interest" description="Disordered" evidence="1">
    <location>
        <begin position="33"/>
        <end position="57"/>
    </location>
</feature>
<feature type="region of interest" description="Disordered" evidence="1">
    <location>
        <begin position="332"/>
        <end position="406"/>
    </location>
</feature>
<dbReference type="EMBL" id="JABCIY010000348">
    <property type="protein sequence ID" value="KAF7184904.1"/>
    <property type="molecule type" value="Genomic_DNA"/>
</dbReference>
<proteinExistence type="predicted"/>
<feature type="region of interest" description="Disordered" evidence="1">
    <location>
        <begin position="457"/>
        <end position="553"/>
    </location>
</feature>
<protein>
    <submittedName>
        <fullName evidence="2">Uncharacterized protein</fullName>
    </submittedName>
</protein>
<name>A0A8H6VE71_9PEZI</name>
<feature type="compositionally biased region" description="Basic and acidic residues" evidence="1">
    <location>
        <begin position="36"/>
        <end position="48"/>
    </location>
</feature>
<dbReference type="OrthoDB" id="3646636at2759"/>
<dbReference type="InterPro" id="IPR022190">
    <property type="entry name" value="DUF3716"/>
</dbReference>
<evidence type="ECO:0000313" key="2">
    <source>
        <dbReference type="EMBL" id="KAF7184904.1"/>
    </source>
</evidence>
<reference evidence="2" key="1">
    <citation type="submission" date="2020-04" db="EMBL/GenBank/DDBJ databases">
        <title>Draft genome resource of the tomato pathogen Pseudocercospora fuligena.</title>
        <authorList>
            <person name="Zaccaron A."/>
        </authorList>
    </citation>
    <scope>NUCLEOTIDE SEQUENCE</scope>
    <source>
        <strain evidence="2">PF001</strain>
    </source>
</reference>
<organism evidence="2 3">
    <name type="scientific">Pseudocercospora fuligena</name>
    <dbReference type="NCBI Taxonomy" id="685502"/>
    <lineage>
        <taxon>Eukaryota</taxon>
        <taxon>Fungi</taxon>
        <taxon>Dikarya</taxon>
        <taxon>Ascomycota</taxon>
        <taxon>Pezizomycotina</taxon>
        <taxon>Dothideomycetes</taxon>
        <taxon>Dothideomycetidae</taxon>
        <taxon>Mycosphaerellales</taxon>
        <taxon>Mycosphaerellaceae</taxon>
        <taxon>Pseudocercospora</taxon>
    </lineage>
</organism>
<dbReference type="Pfam" id="PF12511">
    <property type="entry name" value="DUF3716"/>
    <property type="match status" value="1"/>
</dbReference>
<dbReference type="Proteomes" id="UP000660729">
    <property type="component" value="Unassembled WGS sequence"/>
</dbReference>
<sequence>MRSPDPITPRKRHAPERLVDVIQQNVRSTFVLPLPEDEHPSSPSDSHHRIASGTDPIETDFGVTTILARRTEQELDSYLVKWQPTDVRADQVHEENGDTVVEIDGVRYGEVEEIWGLEDHANEADTVTVVWRESWRTVWRLGRALGCVAEYYKKHPDQDEVRNLQPRFWNWYQLDPEKLRIQIEAMSWAEVELNGTDFQPEDIDYTKPLMKLCNRLLKQKLYPWVRLLNMPVMRLLRFTDQWIERGHFHIERVSNLRAMLVHCVGTRKVDRCTACADPELGVPFEGCVVDDAEFRGACTNCVVLGGGREQRCEWHHGIRSCERNESRLAEDVVKSREDIEGLSNDDSTEEFQTGESQLTPPSDHEMAGGLGDASSDNELAAGEPSKTSFANDSGEIPDSRPATPCMTEDDELYKLTPDLPTAGRCVAVSQKDTMEMHRPHSAIAHQASLAKESNGLFVTPDRDSECPKAETSRRASRSESILAFRPASHSKLEAKSTGQSVSPVQPKPTYGEGSIGWPQKKRRDEPLVNASTPQPKRQRPSLEPSTPRVGKHKECGRSFTCLDVEVGYPDVLGGPIFIYSDHSFDHSGQATPAEVRYILARCSCVNAEKLRRAYRDYIAHRRERGMNVDGLSFEAVMSEKFWEALNEAIRLGCPTRPGFGFKGGETIVLDD</sequence>
<evidence type="ECO:0000256" key="1">
    <source>
        <dbReference type="SAM" id="MobiDB-lite"/>
    </source>
</evidence>
<comment type="caution">
    <text evidence="2">The sequence shown here is derived from an EMBL/GenBank/DDBJ whole genome shotgun (WGS) entry which is preliminary data.</text>
</comment>
<feature type="compositionally biased region" description="Polar residues" evidence="1">
    <location>
        <begin position="350"/>
        <end position="360"/>
    </location>
</feature>
<feature type="compositionally biased region" description="Basic and acidic residues" evidence="1">
    <location>
        <begin position="460"/>
        <end position="477"/>
    </location>
</feature>
<keyword evidence="3" id="KW-1185">Reference proteome</keyword>
<accession>A0A8H6VE71</accession>
<gene>
    <name evidence="2" type="ORF">HII31_13760</name>
</gene>